<dbReference type="InterPro" id="IPR013762">
    <property type="entry name" value="Integrase-like_cat_sf"/>
</dbReference>
<dbReference type="GO" id="GO:0003677">
    <property type="term" value="F:DNA binding"/>
    <property type="evidence" value="ECO:0007669"/>
    <property type="project" value="InterPro"/>
</dbReference>
<dbReference type="SUPFAM" id="SSF56349">
    <property type="entry name" value="DNA breaking-rejoining enzymes"/>
    <property type="match status" value="1"/>
</dbReference>
<proteinExistence type="predicted"/>
<keyword evidence="3" id="KW-1185">Reference proteome</keyword>
<dbReference type="AlphaFoldDB" id="A0AAN7SCA1"/>
<reference evidence="3" key="1">
    <citation type="submission" date="2023-01" db="EMBL/GenBank/DDBJ databases">
        <title>Key to firefly adult light organ development and bioluminescence: homeobox transcription factors regulate luciferase expression and transportation to peroxisome.</title>
        <authorList>
            <person name="Fu X."/>
        </authorList>
    </citation>
    <scope>NUCLEOTIDE SEQUENCE [LARGE SCALE GENOMIC DNA]</scope>
</reference>
<keyword evidence="1" id="KW-0233">DNA recombination</keyword>
<sequence>MHWCIEKNIQSYSKDVLIVYFSNLANRIKPSTLWSQYSMLRSTLNIKNDIDISKYSKLLAFVKRQNEGYLPKKSRVFTKEQVVLILGIAGACRSDELVNLTIDKVEGAKSVLIIKILSTKTKRPRSFTVVGDIYLSLYQKYVALRPPELVERRLFLRYVNRKCHQMVVGIYKISALLVDGGGDLTCLKSHGGWKSSTVAEGYIEDSLLNKANIAKRILKVDSGSNKPSTVVISDFTTSENNITINENVRKGSFKNWSKNKGTGSSSGLFSFNKCSNCVFKINVDKQ</sequence>
<dbReference type="GO" id="GO:0015074">
    <property type="term" value="P:DNA integration"/>
    <property type="evidence" value="ECO:0007669"/>
    <property type="project" value="InterPro"/>
</dbReference>
<protein>
    <recommendedName>
        <fullName evidence="4">Tyr recombinase domain-containing protein</fullName>
    </recommendedName>
</protein>
<evidence type="ECO:0000313" key="3">
    <source>
        <dbReference type="Proteomes" id="UP001353858"/>
    </source>
</evidence>
<dbReference type="Gene3D" id="1.10.443.10">
    <property type="entry name" value="Intergrase catalytic core"/>
    <property type="match status" value="1"/>
</dbReference>
<dbReference type="InterPro" id="IPR011010">
    <property type="entry name" value="DNA_brk_join_enz"/>
</dbReference>
<evidence type="ECO:0000313" key="2">
    <source>
        <dbReference type="EMBL" id="KAK4873827.1"/>
    </source>
</evidence>
<organism evidence="2 3">
    <name type="scientific">Aquatica leii</name>
    <dbReference type="NCBI Taxonomy" id="1421715"/>
    <lineage>
        <taxon>Eukaryota</taxon>
        <taxon>Metazoa</taxon>
        <taxon>Ecdysozoa</taxon>
        <taxon>Arthropoda</taxon>
        <taxon>Hexapoda</taxon>
        <taxon>Insecta</taxon>
        <taxon>Pterygota</taxon>
        <taxon>Neoptera</taxon>
        <taxon>Endopterygota</taxon>
        <taxon>Coleoptera</taxon>
        <taxon>Polyphaga</taxon>
        <taxon>Elateriformia</taxon>
        <taxon>Elateroidea</taxon>
        <taxon>Lampyridae</taxon>
        <taxon>Luciolinae</taxon>
        <taxon>Aquatica</taxon>
    </lineage>
</organism>
<dbReference type="GO" id="GO:0006310">
    <property type="term" value="P:DNA recombination"/>
    <property type="evidence" value="ECO:0007669"/>
    <property type="project" value="UniProtKB-KW"/>
</dbReference>
<evidence type="ECO:0000256" key="1">
    <source>
        <dbReference type="ARBA" id="ARBA00023172"/>
    </source>
</evidence>
<dbReference type="Proteomes" id="UP001353858">
    <property type="component" value="Unassembled WGS sequence"/>
</dbReference>
<comment type="caution">
    <text evidence="2">The sequence shown here is derived from an EMBL/GenBank/DDBJ whole genome shotgun (WGS) entry which is preliminary data.</text>
</comment>
<accession>A0AAN7SCA1</accession>
<name>A0AAN7SCA1_9COLE</name>
<dbReference type="EMBL" id="JARPUR010000006">
    <property type="protein sequence ID" value="KAK4873827.1"/>
    <property type="molecule type" value="Genomic_DNA"/>
</dbReference>
<gene>
    <name evidence="2" type="ORF">RN001_013187</name>
</gene>
<evidence type="ECO:0008006" key="4">
    <source>
        <dbReference type="Google" id="ProtNLM"/>
    </source>
</evidence>